<evidence type="ECO:0000313" key="3">
    <source>
        <dbReference type="Proteomes" id="UP001199054"/>
    </source>
</evidence>
<evidence type="ECO:0000313" key="2">
    <source>
        <dbReference type="EMBL" id="MCB5179586.1"/>
    </source>
</evidence>
<reference evidence="2 3" key="1">
    <citation type="submission" date="2021-10" db="EMBL/GenBank/DDBJ databases">
        <title>Streptomyces sp. strain SMC 277, a novel streptomycete isolated from soil.</title>
        <authorList>
            <person name="Chanama M."/>
        </authorList>
    </citation>
    <scope>NUCLEOTIDE SEQUENCE [LARGE SCALE GENOMIC DNA]</scope>
    <source>
        <strain evidence="2 3">SMC 277</strain>
    </source>
</reference>
<gene>
    <name evidence="2" type="ORF">LG632_09330</name>
</gene>
<dbReference type="Proteomes" id="UP001199054">
    <property type="component" value="Unassembled WGS sequence"/>
</dbReference>
<feature type="region of interest" description="Disordered" evidence="1">
    <location>
        <begin position="213"/>
        <end position="239"/>
    </location>
</feature>
<accession>A0ABS8B4T2</accession>
<name>A0ABS8B4T2_9ACTN</name>
<organism evidence="2 3">
    <name type="scientific">Streptomyces antimicrobicus</name>
    <dbReference type="NCBI Taxonomy" id="2883108"/>
    <lineage>
        <taxon>Bacteria</taxon>
        <taxon>Bacillati</taxon>
        <taxon>Actinomycetota</taxon>
        <taxon>Actinomycetes</taxon>
        <taxon>Kitasatosporales</taxon>
        <taxon>Streptomycetaceae</taxon>
        <taxon>Streptomyces</taxon>
    </lineage>
</organism>
<comment type="caution">
    <text evidence="2">The sequence shown here is derived from an EMBL/GenBank/DDBJ whole genome shotgun (WGS) entry which is preliminary data.</text>
</comment>
<keyword evidence="3" id="KW-1185">Reference proteome</keyword>
<protein>
    <submittedName>
        <fullName evidence="2">Uncharacterized protein</fullName>
    </submittedName>
</protein>
<proteinExistence type="predicted"/>
<sequence>MTIARPGRPQDLPAPELLWARWGLVAVLRATAADEERGGRRTGHWIDDTGLRLDDCGCTWWTLSRVGEGRFVLYGEDESSAVKWHEPPIDMLATAPDWLPHDRLRDLLEGWELGCIYWYEDGAWGRAPYPADLSDDGLDCGMSRFVDRSDLLRDVAYDDQDWGKVADRAEELVTAAESYRLTPAALRAVVGDSPAAARDLPAMLRTLERTGLAGTGLAGTGPERTGLAGTGPERTGPLA</sequence>
<dbReference type="RefSeq" id="WP_226726425.1">
    <property type="nucleotide sequence ID" value="NZ_JAJAUY010000024.1"/>
</dbReference>
<evidence type="ECO:0000256" key="1">
    <source>
        <dbReference type="SAM" id="MobiDB-lite"/>
    </source>
</evidence>
<dbReference type="EMBL" id="JAJAUY010000024">
    <property type="protein sequence ID" value="MCB5179586.1"/>
    <property type="molecule type" value="Genomic_DNA"/>
</dbReference>